<feature type="region of interest" description="Disordered" evidence="1">
    <location>
        <begin position="59"/>
        <end position="82"/>
    </location>
</feature>
<evidence type="ECO:0000313" key="3">
    <source>
        <dbReference type="Proteomes" id="UP001295794"/>
    </source>
</evidence>
<keyword evidence="3" id="KW-1185">Reference proteome</keyword>
<gene>
    <name evidence="2" type="ORF">MYCIT1_LOCUS24233</name>
</gene>
<proteinExistence type="predicted"/>
<organism evidence="2 3">
    <name type="scientific">Mycena citricolor</name>
    <dbReference type="NCBI Taxonomy" id="2018698"/>
    <lineage>
        <taxon>Eukaryota</taxon>
        <taxon>Fungi</taxon>
        <taxon>Dikarya</taxon>
        <taxon>Basidiomycota</taxon>
        <taxon>Agaricomycotina</taxon>
        <taxon>Agaricomycetes</taxon>
        <taxon>Agaricomycetidae</taxon>
        <taxon>Agaricales</taxon>
        <taxon>Marasmiineae</taxon>
        <taxon>Mycenaceae</taxon>
        <taxon>Mycena</taxon>
    </lineage>
</organism>
<evidence type="ECO:0000256" key="1">
    <source>
        <dbReference type="SAM" id="MobiDB-lite"/>
    </source>
</evidence>
<sequence length="82" mass="9271">MRGELRHEWRWEVAIESVLEDRPGDGNSPSLEEGSNEGKQGQGWTCTTWRERCENGEHRGGELRYSQSNSNHNLKSDPGSDG</sequence>
<protein>
    <submittedName>
        <fullName evidence="2">Uncharacterized protein</fullName>
    </submittedName>
</protein>
<dbReference type="AlphaFoldDB" id="A0AAD2HJQ2"/>
<dbReference type="Proteomes" id="UP001295794">
    <property type="component" value="Unassembled WGS sequence"/>
</dbReference>
<feature type="region of interest" description="Disordered" evidence="1">
    <location>
        <begin position="18"/>
        <end position="45"/>
    </location>
</feature>
<reference evidence="2" key="1">
    <citation type="submission" date="2023-11" db="EMBL/GenBank/DDBJ databases">
        <authorList>
            <person name="De Vega J J."/>
            <person name="De Vega J J."/>
        </authorList>
    </citation>
    <scope>NUCLEOTIDE SEQUENCE</scope>
</reference>
<accession>A0AAD2HJQ2</accession>
<comment type="caution">
    <text evidence="2">The sequence shown here is derived from an EMBL/GenBank/DDBJ whole genome shotgun (WGS) entry which is preliminary data.</text>
</comment>
<evidence type="ECO:0000313" key="2">
    <source>
        <dbReference type="EMBL" id="CAK5276110.1"/>
    </source>
</evidence>
<dbReference type="EMBL" id="CAVNYO010000405">
    <property type="protein sequence ID" value="CAK5276110.1"/>
    <property type="molecule type" value="Genomic_DNA"/>
</dbReference>
<name>A0AAD2HJQ2_9AGAR</name>